<dbReference type="RefSeq" id="XP_003082523.2">
    <property type="nucleotide sequence ID" value="XM_003082475.2"/>
</dbReference>
<feature type="region of interest" description="Disordered" evidence="1">
    <location>
        <begin position="266"/>
        <end position="299"/>
    </location>
</feature>
<proteinExistence type="predicted"/>
<dbReference type="InParanoid" id="A0A090MBB3"/>
<feature type="compositionally biased region" description="Basic and acidic residues" evidence="1">
    <location>
        <begin position="278"/>
        <end position="298"/>
    </location>
</feature>
<evidence type="ECO:0000313" key="2">
    <source>
        <dbReference type="EMBL" id="CEG00032.1"/>
    </source>
</evidence>
<name>A0A090MBB3_OSTTA</name>
<dbReference type="AlphaFoldDB" id="A0A090MBB3"/>
<dbReference type="GeneID" id="9836306"/>
<sequence length="349" mass="38285">MNLKSFASPTALVFGDVTFANDDDGDAEGGDGRGCCALVTCEIGREAHAQRVCDEGVGSRARATGTGANFRTREAERARQFGFGVGRSIESETVTTTVEAEGEGCVVRASETNGTGERFAAVRSVRSIEVARSEAHRLSTRVVVGRENGGSRKGVSGELFITLASVFAMMVVNAGLARLRRARTLESIEDAPASAERDWKEIVGEHNAELVKQIVEEQNERIEHLTSAEWKITAKAPSLDYAAPRVKTFDLVYDFLTSHPQSIAPTYINPEWDTDADDDRRPNESSGRSSDEHFDHDVFGLPFRPGREYRMTIRGHGDQRAAKLALSQVAACTLFEDTALKFYHDQHEE</sequence>
<evidence type="ECO:0000256" key="1">
    <source>
        <dbReference type="SAM" id="MobiDB-lite"/>
    </source>
</evidence>
<accession>A0A090MBB3</accession>
<keyword evidence="3" id="KW-1185">Reference proteome</keyword>
<comment type="caution">
    <text evidence="2">The sequence shown here is derived from an EMBL/GenBank/DDBJ whole genome shotgun (WGS) entry which is preliminary data.</text>
</comment>
<reference evidence="3" key="1">
    <citation type="journal article" date="2006" name="Proc. Natl. Acad. Sci. U.S.A.">
        <title>Genome analysis of the smallest free-living eukaryote Ostreococcus tauri unveils many unique features.</title>
        <authorList>
            <person name="Derelle E."/>
            <person name="Ferraz C."/>
            <person name="Rombauts S."/>
            <person name="Rouze P."/>
            <person name="Worden A.Z."/>
            <person name="Robbens S."/>
            <person name="Partensky F."/>
            <person name="Degroeve S."/>
            <person name="Echeynie S."/>
            <person name="Cooke R."/>
            <person name="Saeys Y."/>
            <person name="Wuyts J."/>
            <person name="Jabbari K."/>
            <person name="Bowler C."/>
            <person name="Panaud O."/>
            <person name="Piegu B."/>
            <person name="Ball S.G."/>
            <person name="Ral J.-P."/>
            <person name="Bouget F.-Y."/>
            <person name="Piganeau G."/>
            <person name="De Baets B."/>
            <person name="Picard A."/>
            <person name="Delseny M."/>
            <person name="Demaille J."/>
            <person name="Van de Peer Y."/>
            <person name="Moreau H."/>
        </authorList>
    </citation>
    <scope>NUCLEOTIDE SEQUENCE [LARGE SCALE GENOMIC DNA]</scope>
    <source>
        <strain evidence="3">OTTH 0595 / CCAP 157/2 / RCC745</strain>
    </source>
</reference>
<organism evidence="2 3">
    <name type="scientific">Ostreococcus tauri</name>
    <name type="common">Marine green alga</name>
    <dbReference type="NCBI Taxonomy" id="70448"/>
    <lineage>
        <taxon>Eukaryota</taxon>
        <taxon>Viridiplantae</taxon>
        <taxon>Chlorophyta</taxon>
        <taxon>Mamiellophyceae</taxon>
        <taxon>Mamiellales</taxon>
        <taxon>Bathycoccaceae</taxon>
        <taxon>Ostreococcus</taxon>
    </lineage>
</organism>
<reference evidence="2 3" key="2">
    <citation type="journal article" date="2014" name="BMC Genomics">
        <title>An improved genome of the model marine alga Ostreococcus tauri unfolds by assessing Illumina de novo assemblies.</title>
        <authorList>
            <person name="Blanc-Mathieu R."/>
            <person name="Verhelst B."/>
            <person name="Derelle E."/>
            <person name="Rombauts S."/>
            <person name="Bouget F.Y."/>
            <person name="Carre I."/>
            <person name="Chateau A."/>
            <person name="Eyre-Walker A."/>
            <person name="Grimsley N."/>
            <person name="Moreau H."/>
            <person name="Piegu B."/>
            <person name="Rivals E."/>
            <person name="Schackwitz W."/>
            <person name="Van de Peer Y."/>
            <person name="Piganeau G."/>
        </authorList>
    </citation>
    <scope>NUCLEOTIDE SEQUENCE [LARGE SCALE GENOMIC DNA]</scope>
    <source>
        <strain evidence="3">OTTH 0595 / CCAP 157/2 / RCC745</strain>
    </source>
</reference>
<dbReference type="KEGG" id="ota:OT_ostta13g00510"/>
<dbReference type="EMBL" id="CAID01000013">
    <property type="protein sequence ID" value="CEG00032.1"/>
    <property type="molecule type" value="Genomic_DNA"/>
</dbReference>
<dbReference type="OrthoDB" id="10546023at2759"/>
<gene>
    <name evidence="2" type="ORF">OT_ostta13g00510</name>
</gene>
<dbReference type="Proteomes" id="UP000009170">
    <property type="component" value="Unassembled WGS sequence"/>
</dbReference>
<evidence type="ECO:0000313" key="3">
    <source>
        <dbReference type="Proteomes" id="UP000009170"/>
    </source>
</evidence>
<protein>
    <submittedName>
        <fullName evidence="2">Unnamed product</fullName>
    </submittedName>
</protein>